<dbReference type="SUPFAM" id="SSF53335">
    <property type="entry name" value="S-adenosyl-L-methionine-dependent methyltransferases"/>
    <property type="match status" value="1"/>
</dbReference>
<organism evidence="2 3">
    <name type="scientific">secondary endosymbiont of Ctenarytaina eucalypti</name>
    <dbReference type="NCBI Taxonomy" id="1199245"/>
    <lineage>
        <taxon>Bacteria</taxon>
        <taxon>Pseudomonadati</taxon>
        <taxon>Pseudomonadota</taxon>
        <taxon>Gammaproteobacteria</taxon>
        <taxon>Enterobacterales</taxon>
        <taxon>Enterobacteriaceae</taxon>
        <taxon>aphid secondary symbionts</taxon>
    </lineage>
</organism>
<keyword evidence="2" id="KW-0489">Methyltransferase</keyword>
<feature type="domain" description="Methyltransferase type 11" evidence="1">
    <location>
        <begin position="77"/>
        <end position="125"/>
    </location>
</feature>
<keyword evidence="2" id="KW-0830">Ubiquinone</keyword>
<dbReference type="KEGG" id="sect:A359_01710"/>
<dbReference type="OrthoDB" id="6191410at2"/>
<name>J3YRB1_9ENTR</name>
<reference evidence="2 3" key="1">
    <citation type="journal article" date="2012" name="Mol. Biol. Evol.">
        <title>Genome reduction and co-evolution between the primary and secondary bacterial symbionts of psyllids.</title>
        <authorList>
            <person name="Sloan D.B."/>
            <person name="Moran N.A."/>
        </authorList>
    </citation>
    <scope>NUCLEOTIDE SEQUENCE [LARGE SCALE GENOMIC DNA]</scope>
    <source>
        <strain evidence="2">Ceuc_S</strain>
    </source>
</reference>
<keyword evidence="2" id="KW-0808">Transferase</keyword>
<dbReference type="RefSeq" id="WP_014887871.1">
    <property type="nucleotide sequence ID" value="NC_018419.1"/>
</dbReference>
<dbReference type="Proteomes" id="UP000003936">
    <property type="component" value="Chromosome"/>
</dbReference>
<dbReference type="GO" id="GO:0032259">
    <property type="term" value="P:methylation"/>
    <property type="evidence" value="ECO:0007669"/>
    <property type="project" value="UniProtKB-KW"/>
</dbReference>
<dbReference type="PATRIC" id="fig|1199245.3.peg.208"/>
<dbReference type="InterPro" id="IPR013216">
    <property type="entry name" value="Methyltransf_11"/>
</dbReference>
<proteinExistence type="predicted"/>
<dbReference type="AlphaFoldDB" id="J3YRB1"/>
<dbReference type="EMBL" id="CP003546">
    <property type="protein sequence ID" value="AFP84573.1"/>
    <property type="molecule type" value="Genomic_DNA"/>
</dbReference>
<evidence type="ECO:0000313" key="3">
    <source>
        <dbReference type="Proteomes" id="UP000003936"/>
    </source>
</evidence>
<dbReference type="Gene3D" id="3.40.50.150">
    <property type="entry name" value="Vaccinia Virus protein VP39"/>
    <property type="match status" value="1"/>
</dbReference>
<protein>
    <submittedName>
        <fullName evidence="2">Methylase involved in ubiquinone/menaquinone biosynthesis</fullName>
    </submittedName>
</protein>
<evidence type="ECO:0000259" key="1">
    <source>
        <dbReference type="Pfam" id="PF08241"/>
    </source>
</evidence>
<dbReference type="STRING" id="1199245.A359_01710"/>
<sequence length="237" mass="27108">MKAAQSKKSIVRLTSWDDMPYGAYYRQALGQELKAWWPKLFGLYLLKIGALSADLDTRDCAIFHQINVGLEGKCLHVIAEPHRLPFSNKSTDACLLAHTLSYTGHPRQILREVDRVLLDDGWLVITTFNPVSLLGLGKICPILFRRHPYRSRMYTQIRLLDWLGVLNFEILHCMRLQVLPWRQHGGHLLSMCFPVIGCLSLIIARKRTFPLSLMPMQKQSTHGLQQPINASTCSYPQ</sequence>
<gene>
    <name evidence="2" type="ORF">A359_01710</name>
</gene>
<keyword evidence="3" id="KW-1185">Reference proteome</keyword>
<accession>J3YRB1</accession>
<dbReference type="InterPro" id="IPR029063">
    <property type="entry name" value="SAM-dependent_MTases_sf"/>
</dbReference>
<dbReference type="HOGENOM" id="CLU_075049_1_0_6"/>
<dbReference type="Pfam" id="PF08241">
    <property type="entry name" value="Methyltransf_11"/>
    <property type="match status" value="1"/>
</dbReference>
<evidence type="ECO:0000313" key="2">
    <source>
        <dbReference type="EMBL" id="AFP84573.1"/>
    </source>
</evidence>
<dbReference type="GO" id="GO:0008757">
    <property type="term" value="F:S-adenosylmethionine-dependent methyltransferase activity"/>
    <property type="evidence" value="ECO:0007669"/>
    <property type="project" value="InterPro"/>
</dbReference>